<organism evidence="2 3">
    <name type="scientific">Mycobacterium gallinarum</name>
    <dbReference type="NCBI Taxonomy" id="39689"/>
    <lineage>
        <taxon>Bacteria</taxon>
        <taxon>Bacillati</taxon>
        <taxon>Actinomycetota</taxon>
        <taxon>Actinomycetes</taxon>
        <taxon>Mycobacteriales</taxon>
        <taxon>Mycobacteriaceae</taxon>
        <taxon>Mycobacterium</taxon>
    </lineage>
</organism>
<dbReference type="EMBL" id="AP022601">
    <property type="protein sequence ID" value="BBY90604.1"/>
    <property type="molecule type" value="Genomic_DNA"/>
</dbReference>
<protein>
    <submittedName>
        <fullName evidence="2">Uncharacterized protein</fullName>
    </submittedName>
</protein>
<dbReference type="Proteomes" id="UP000465785">
    <property type="component" value="Chromosome"/>
</dbReference>
<feature type="region of interest" description="Disordered" evidence="1">
    <location>
        <begin position="1"/>
        <end position="20"/>
    </location>
</feature>
<dbReference type="KEGG" id="mgau:MGALJ_02730"/>
<dbReference type="AlphaFoldDB" id="A0A9W4AXY8"/>
<keyword evidence="3" id="KW-1185">Reference proteome</keyword>
<sequence length="88" mass="9392">MGGQRQGLSDPGRCADDEHPYSRDVGVRICHTLLPLPDSVVVEKESMIDLMVRQHLPHSDPAPDAAATCLVVLAPATMAAETVSFVTP</sequence>
<evidence type="ECO:0000313" key="3">
    <source>
        <dbReference type="Proteomes" id="UP000465785"/>
    </source>
</evidence>
<proteinExistence type="predicted"/>
<gene>
    <name evidence="2" type="ORF">MGALJ_02730</name>
</gene>
<reference evidence="2 3" key="1">
    <citation type="journal article" date="2019" name="Emerg. Microbes Infect.">
        <title>Comprehensive subspecies identification of 175 nontuberculous mycobacteria species based on 7547 genomic profiles.</title>
        <authorList>
            <person name="Matsumoto Y."/>
            <person name="Kinjo T."/>
            <person name="Motooka D."/>
            <person name="Nabeya D."/>
            <person name="Jung N."/>
            <person name="Uechi K."/>
            <person name="Horii T."/>
            <person name="Iida T."/>
            <person name="Fujita J."/>
            <person name="Nakamura S."/>
        </authorList>
    </citation>
    <scope>NUCLEOTIDE SEQUENCE [LARGE SCALE GENOMIC DNA]</scope>
    <source>
        <strain evidence="2 3">JCM 6399</strain>
    </source>
</reference>
<evidence type="ECO:0000313" key="2">
    <source>
        <dbReference type="EMBL" id="BBY90604.1"/>
    </source>
</evidence>
<accession>A0A9W4AXY8</accession>
<evidence type="ECO:0000256" key="1">
    <source>
        <dbReference type="SAM" id="MobiDB-lite"/>
    </source>
</evidence>
<name>A0A9W4AXY8_9MYCO</name>